<dbReference type="InterPro" id="IPR003172">
    <property type="entry name" value="ML_dom"/>
</dbReference>
<dbReference type="SMART" id="SM00737">
    <property type="entry name" value="ML"/>
    <property type="match status" value="1"/>
</dbReference>
<protein>
    <submittedName>
        <fullName evidence="9">Hypp2694 protein</fullName>
    </submittedName>
</protein>
<comment type="function">
    <text evidence="1">Catalyzes the intermembrane transfer of phosphatidylglycerol and phosphatidylinositol.</text>
</comment>
<evidence type="ECO:0000256" key="1">
    <source>
        <dbReference type="ARBA" id="ARBA00002053"/>
    </source>
</evidence>
<dbReference type="InterPro" id="IPR039670">
    <property type="entry name" value="NPC2-like"/>
</dbReference>
<evidence type="ECO:0000256" key="6">
    <source>
        <dbReference type="ARBA" id="ARBA00023055"/>
    </source>
</evidence>
<keyword evidence="10" id="KW-1185">Reference proteome</keyword>
<evidence type="ECO:0000256" key="4">
    <source>
        <dbReference type="ARBA" id="ARBA00022448"/>
    </source>
</evidence>
<dbReference type="AlphaFoldDB" id="A0A8J9ZV84"/>
<comment type="similarity">
    <text evidence="2">Belongs to the NPC2 family.</text>
</comment>
<organism evidence="9 10">
    <name type="scientific">Branchiostoma lanceolatum</name>
    <name type="common">Common lancelet</name>
    <name type="synonym">Amphioxus lanceolatum</name>
    <dbReference type="NCBI Taxonomy" id="7740"/>
    <lineage>
        <taxon>Eukaryota</taxon>
        <taxon>Metazoa</taxon>
        <taxon>Chordata</taxon>
        <taxon>Cephalochordata</taxon>
        <taxon>Leptocardii</taxon>
        <taxon>Amphioxiformes</taxon>
        <taxon>Branchiostomatidae</taxon>
        <taxon>Branchiostoma</taxon>
    </lineage>
</organism>
<dbReference type="GO" id="GO:0015918">
    <property type="term" value="P:sterol transport"/>
    <property type="evidence" value="ECO:0007669"/>
    <property type="project" value="InterPro"/>
</dbReference>
<dbReference type="Proteomes" id="UP000838412">
    <property type="component" value="Chromosome 4"/>
</dbReference>
<feature type="signal peptide" evidence="7">
    <location>
        <begin position="1"/>
        <end position="27"/>
    </location>
</feature>
<feature type="domain" description="MD-2-related lipid-recognition" evidence="8">
    <location>
        <begin position="47"/>
        <end position="165"/>
    </location>
</feature>
<comment type="subunit">
    <text evidence="3">Monomer.</text>
</comment>
<evidence type="ECO:0000256" key="2">
    <source>
        <dbReference type="ARBA" id="ARBA00006370"/>
    </source>
</evidence>
<dbReference type="Gene3D" id="2.60.40.770">
    <property type="match status" value="1"/>
</dbReference>
<evidence type="ECO:0000256" key="3">
    <source>
        <dbReference type="ARBA" id="ARBA00011245"/>
    </source>
</evidence>
<evidence type="ECO:0000256" key="5">
    <source>
        <dbReference type="ARBA" id="ARBA00022729"/>
    </source>
</evidence>
<accession>A0A8J9ZV84</accession>
<gene>
    <name evidence="9" type="primary">Hypp2694</name>
    <name evidence="9" type="ORF">BLAG_LOCUS18123</name>
</gene>
<dbReference type="Pfam" id="PF02221">
    <property type="entry name" value="E1_DerP2_DerF2"/>
    <property type="match status" value="1"/>
</dbReference>
<keyword evidence="6" id="KW-0445">Lipid transport</keyword>
<evidence type="ECO:0000256" key="7">
    <source>
        <dbReference type="SAM" id="SignalP"/>
    </source>
</evidence>
<keyword evidence="5 7" id="KW-0732">Signal</keyword>
<proteinExistence type="inferred from homology"/>
<evidence type="ECO:0000313" key="9">
    <source>
        <dbReference type="EMBL" id="CAH1263421.1"/>
    </source>
</evidence>
<dbReference type="SUPFAM" id="SSF81296">
    <property type="entry name" value="E set domains"/>
    <property type="match status" value="1"/>
</dbReference>
<dbReference type="OrthoDB" id="6409159at2759"/>
<dbReference type="PANTHER" id="PTHR11306:SF0">
    <property type="entry name" value="PHOSPHATIDYLGLYCEROL_PHOSPHATIDYLINOSITOL TRANSFER PROTEIN"/>
    <property type="match status" value="1"/>
</dbReference>
<dbReference type="PANTHER" id="PTHR11306">
    <property type="entry name" value="NIEMANN PICK TYPE C2 PROTEIN NPC2-RELATED"/>
    <property type="match status" value="1"/>
</dbReference>
<sequence length="168" mass="18463">MATNKTRLSHLAIILSVVTMVIPTSEGKLGLKDAYVPPSVLNNGFTWQNCGDPVTQNFTVTVLPNPPVRGENFQVGITFVPDADLTIGRVDVDFWHNYRPAFSVPYPICKKGTKEEHCPMKKGVLETIKSKPQILPKHVEPGHYNATATLLNQAGHQMLCVTAEGDLK</sequence>
<evidence type="ECO:0000259" key="8">
    <source>
        <dbReference type="SMART" id="SM00737"/>
    </source>
</evidence>
<dbReference type="GO" id="GO:0032934">
    <property type="term" value="F:sterol binding"/>
    <property type="evidence" value="ECO:0007669"/>
    <property type="project" value="InterPro"/>
</dbReference>
<dbReference type="EMBL" id="OV696689">
    <property type="protein sequence ID" value="CAH1263421.1"/>
    <property type="molecule type" value="Genomic_DNA"/>
</dbReference>
<feature type="chain" id="PRO_5035473008" evidence="7">
    <location>
        <begin position="28"/>
        <end position="168"/>
    </location>
</feature>
<evidence type="ECO:0000313" key="10">
    <source>
        <dbReference type="Proteomes" id="UP000838412"/>
    </source>
</evidence>
<dbReference type="InterPro" id="IPR014756">
    <property type="entry name" value="Ig_E-set"/>
</dbReference>
<keyword evidence="4" id="KW-0813">Transport</keyword>
<name>A0A8J9ZV84_BRALA</name>
<reference evidence="9" key="1">
    <citation type="submission" date="2022-01" db="EMBL/GenBank/DDBJ databases">
        <authorList>
            <person name="Braso-Vives M."/>
        </authorList>
    </citation>
    <scope>NUCLEOTIDE SEQUENCE</scope>
</reference>